<reference evidence="7" key="1">
    <citation type="submission" date="2014-08" db="EMBL/GenBank/DDBJ databases">
        <authorList>
            <person name="Murali S."/>
            <person name="Richards S."/>
            <person name="Bandaranaike D."/>
            <person name="Bellair M."/>
            <person name="Blankenburg K."/>
            <person name="Chao H."/>
            <person name="Dinh H."/>
            <person name="Doddapaneni H."/>
            <person name="Dugan-Rocha S."/>
            <person name="Elkadiri S."/>
            <person name="Gnanaolivu R."/>
            <person name="Hughes D."/>
            <person name="Lee S."/>
            <person name="Li M."/>
            <person name="Ming W."/>
            <person name="Munidasa M."/>
            <person name="Muniz J."/>
            <person name="Nguyen L."/>
            <person name="Osuji N."/>
            <person name="Pu L.-L."/>
            <person name="Puazo M."/>
            <person name="Skinner E."/>
            <person name="Qu C."/>
            <person name="Quiroz J."/>
            <person name="Raj R."/>
            <person name="Weissenberger G."/>
            <person name="Xin Y."/>
            <person name="Zou X."/>
            <person name="Han Y."/>
            <person name="Worley K."/>
            <person name="Muzny D."/>
            <person name="Gibbs R."/>
        </authorList>
    </citation>
    <scope>NUCLEOTIDE SEQUENCE</scope>
    <source>
        <strain evidence="7">HAZT.00-mixed</strain>
        <tissue evidence="7">Whole organism</tissue>
    </source>
</reference>
<dbReference type="InterPro" id="IPR026050">
    <property type="entry name" value="C1GALT1/C1GALT1_chp1"/>
</dbReference>
<evidence type="ECO:0000256" key="4">
    <source>
        <dbReference type="ARBA" id="ARBA00022968"/>
    </source>
</evidence>
<evidence type="ECO:0000256" key="2">
    <source>
        <dbReference type="ARBA" id="ARBA00006462"/>
    </source>
</evidence>
<dbReference type="Proteomes" id="UP000711488">
    <property type="component" value="Unassembled WGS sequence"/>
</dbReference>
<evidence type="ECO:0000256" key="3">
    <source>
        <dbReference type="ARBA" id="ARBA00022692"/>
    </source>
</evidence>
<proteinExistence type="inferred from homology"/>
<evidence type="ECO:0000313" key="7">
    <source>
        <dbReference type="EMBL" id="KAA0187691.1"/>
    </source>
</evidence>
<evidence type="ECO:0000256" key="5">
    <source>
        <dbReference type="ARBA" id="ARBA00022989"/>
    </source>
</evidence>
<feature type="non-terminal residue" evidence="7">
    <location>
        <position position="75"/>
    </location>
</feature>
<comment type="subcellular location">
    <subcellularLocation>
        <location evidence="1">Membrane</location>
        <topology evidence="1">Single-pass type II membrane protein</topology>
    </subcellularLocation>
</comment>
<dbReference type="EMBL" id="JQDR03014727">
    <property type="protein sequence ID" value="KAA0187691.1"/>
    <property type="molecule type" value="Genomic_DNA"/>
</dbReference>
<reference evidence="7" key="3">
    <citation type="submission" date="2019-06" db="EMBL/GenBank/DDBJ databases">
        <authorList>
            <person name="Poynton C."/>
            <person name="Hasenbein S."/>
            <person name="Benoit J.B."/>
            <person name="Sepulveda M.S."/>
            <person name="Poelchau M.F."/>
            <person name="Murali S.C."/>
            <person name="Chen S."/>
            <person name="Glastad K.M."/>
            <person name="Werren J.H."/>
            <person name="Vineis J.H."/>
            <person name="Bowen J.L."/>
            <person name="Friedrich M."/>
            <person name="Jones J."/>
            <person name="Robertson H.M."/>
            <person name="Feyereisen R."/>
            <person name="Mechler-Hickson A."/>
            <person name="Mathers N."/>
            <person name="Lee C.E."/>
            <person name="Colbourne J.K."/>
            <person name="Biales A."/>
            <person name="Johnston J.S."/>
            <person name="Wellborn G.A."/>
            <person name="Rosendale A.J."/>
            <person name="Cridge A.G."/>
            <person name="Munoz-Torres M.C."/>
            <person name="Bain P.A."/>
            <person name="Manny A.R."/>
            <person name="Major K.M."/>
            <person name="Lambert F.N."/>
            <person name="Vulpe C.D."/>
            <person name="Tuck P."/>
            <person name="Blalock B.J."/>
            <person name="Lin Y.-Y."/>
            <person name="Smith M.E."/>
            <person name="Ochoa-Acuna H."/>
            <person name="Chen M.-J.M."/>
            <person name="Childers C.P."/>
            <person name="Qu J."/>
            <person name="Dugan S."/>
            <person name="Lee S.L."/>
            <person name="Chao H."/>
            <person name="Dinh H."/>
            <person name="Han Y."/>
            <person name="Doddapaneni H."/>
            <person name="Worley K.C."/>
            <person name="Muzny D.M."/>
            <person name="Gibbs R.A."/>
            <person name="Richards S."/>
        </authorList>
    </citation>
    <scope>NUCLEOTIDE SEQUENCE</scope>
    <source>
        <strain evidence="7">HAZT.00-mixed</strain>
        <tissue evidence="7">Whole organism</tissue>
    </source>
</reference>
<name>A0A6A0GTH4_HYAAZ</name>
<comment type="similarity">
    <text evidence="2">Belongs to the glycosyltransferase 31 family. Beta3-Gal-T subfamily.</text>
</comment>
<keyword evidence="6" id="KW-0472">Membrane</keyword>
<keyword evidence="3" id="KW-0812">Transmembrane</keyword>
<keyword evidence="4" id="KW-0735">Signal-anchor</keyword>
<dbReference type="GO" id="GO:0016263">
    <property type="term" value="F:glycoprotein-N-acetylgalactosamine 3-beta-galactosyltransferase activity"/>
    <property type="evidence" value="ECO:0007669"/>
    <property type="project" value="TreeGrafter"/>
</dbReference>
<organism evidence="7">
    <name type="scientific">Hyalella azteca</name>
    <name type="common">Amphipod</name>
    <dbReference type="NCBI Taxonomy" id="294128"/>
    <lineage>
        <taxon>Eukaryota</taxon>
        <taxon>Metazoa</taxon>
        <taxon>Ecdysozoa</taxon>
        <taxon>Arthropoda</taxon>
        <taxon>Crustacea</taxon>
        <taxon>Multicrustacea</taxon>
        <taxon>Malacostraca</taxon>
        <taxon>Eumalacostraca</taxon>
        <taxon>Peracarida</taxon>
        <taxon>Amphipoda</taxon>
        <taxon>Senticaudata</taxon>
        <taxon>Talitrida</taxon>
        <taxon>Talitroidea</taxon>
        <taxon>Hyalellidae</taxon>
        <taxon>Hyalella</taxon>
    </lineage>
</organism>
<comment type="caution">
    <text evidence="7">The sequence shown here is derived from an EMBL/GenBank/DDBJ whole genome shotgun (WGS) entry which is preliminary data.</text>
</comment>
<dbReference type="PANTHER" id="PTHR23033">
    <property type="entry name" value="BETA1,3-GALACTOSYLTRANSFERASE"/>
    <property type="match status" value="1"/>
</dbReference>
<dbReference type="AlphaFoldDB" id="A0A6A0GTH4"/>
<evidence type="ECO:0000256" key="1">
    <source>
        <dbReference type="ARBA" id="ARBA00004606"/>
    </source>
</evidence>
<gene>
    <name evidence="7" type="ORF">HAZT_HAZT006702</name>
</gene>
<accession>A0A6A0GTH4</accession>
<evidence type="ECO:0000256" key="6">
    <source>
        <dbReference type="ARBA" id="ARBA00023136"/>
    </source>
</evidence>
<dbReference type="GO" id="GO:0016020">
    <property type="term" value="C:membrane"/>
    <property type="evidence" value="ECO:0007669"/>
    <property type="project" value="UniProtKB-SubCell"/>
</dbReference>
<protein>
    <submittedName>
        <fullName evidence="7">Uncharacterized protein</fullName>
    </submittedName>
</protein>
<sequence>MTQPKNHKTKATSVRDTWGKRVDKLLFMSSKEGLYATGGGYVLSRGAVKKFVEEALNKPKKCKATEEKGAEDVEI</sequence>
<reference evidence="7" key="2">
    <citation type="journal article" date="2018" name="Environ. Sci. Technol.">
        <title>The Toxicogenome of Hyalella azteca: A Model for Sediment Ecotoxicology and Evolutionary Toxicology.</title>
        <authorList>
            <person name="Poynton H.C."/>
            <person name="Hasenbein S."/>
            <person name="Benoit J.B."/>
            <person name="Sepulveda M.S."/>
            <person name="Poelchau M.F."/>
            <person name="Hughes D.S.T."/>
            <person name="Murali S.C."/>
            <person name="Chen S."/>
            <person name="Glastad K.M."/>
            <person name="Goodisman M.A.D."/>
            <person name="Werren J.H."/>
            <person name="Vineis J.H."/>
            <person name="Bowen J.L."/>
            <person name="Friedrich M."/>
            <person name="Jones J."/>
            <person name="Robertson H.M."/>
            <person name="Feyereisen R."/>
            <person name="Mechler-Hickson A."/>
            <person name="Mathers N."/>
            <person name="Lee C.E."/>
            <person name="Colbourne J.K."/>
            <person name="Biales A."/>
            <person name="Johnston J.S."/>
            <person name="Wellborn G.A."/>
            <person name="Rosendale A.J."/>
            <person name="Cridge A.G."/>
            <person name="Munoz-Torres M.C."/>
            <person name="Bain P.A."/>
            <person name="Manny A.R."/>
            <person name="Major K.M."/>
            <person name="Lambert F.N."/>
            <person name="Vulpe C.D."/>
            <person name="Tuck P."/>
            <person name="Blalock B.J."/>
            <person name="Lin Y.Y."/>
            <person name="Smith M.E."/>
            <person name="Ochoa-Acuna H."/>
            <person name="Chen M.M."/>
            <person name="Childers C.P."/>
            <person name="Qu J."/>
            <person name="Dugan S."/>
            <person name="Lee S.L."/>
            <person name="Chao H."/>
            <person name="Dinh H."/>
            <person name="Han Y."/>
            <person name="Doddapaneni H."/>
            <person name="Worley K.C."/>
            <person name="Muzny D.M."/>
            <person name="Gibbs R.A."/>
            <person name="Richards S."/>
        </authorList>
    </citation>
    <scope>NUCLEOTIDE SEQUENCE</scope>
    <source>
        <strain evidence="7">HAZT.00-mixed</strain>
        <tissue evidence="7">Whole organism</tissue>
    </source>
</reference>
<dbReference type="PANTHER" id="PTHR23033:SF14">
    <property type="entry name" value="GLYCOPROTEIN-N-ACETYLGALACTOSAMINE 3-BETA-GALACTOSYLTRANSFERASE 1-RELATED"/>
    <property type="match status" value="1"/>
</dbReference>
<dbReference type="Gene3D" id="3.90.550.50">
    <property type="match status" value="2"/>
</dbReference>
<keyword evidence="5" id="KW-1133">Transmembrane helix</keyword>